<sequence length="63" mass="7026">MGEKGCVLAYGAQPAVPGWRMRDIHPRHMKSACHRMPMACQSRAQSREIFLIVSDSQKGQTLA</sequence>
<dbReference type="EMBL" id="BJXQ01000008">
    <property type="protein sequence ID" value="GEN03580.1"/>
    <property type="molecule type" value="Genomic_DNA"/>
</dbReference>
<dbReference type="Proteomes" id="UP000032673">
    <property type="component" value="Unassembled WGS sequence"/>
</dbReference>
<name>A0A6N3T6J7_9PROT</name>
<dbReference type="Proteomes" id="UP000321104">
    <property type="component" value="Unassembled WGS sequence"/>
</dbReference>
<reference evidence="1 3" key="1">
    <citation type="submission" date="2012-11" db="EMBL/GenBank/DDBJ databases">
        <title>Whole genome sequence of Acetobacter indonesiensis 5H-1.</title>
        <authorList>
            <person name="Azuma Y."/>
            <person name="Higashiura N."/>
            <person name="Hirakawa H."/>
            <person name="Matsushita K."/>
        </authorList>
    </citation>
    <scope>NUCLEOTIDE SEQUENCE [LARGE SCALE GENOMIC DNA]</scope>
    <source>
        <strain evidence="1 3">5H-1</strain>
    </source>
</reference>
<keyword evidence="3" id="KW-1185">Reference proteome</keyword>
<organism evidence="2 4">
    <name type="scientific">Acetobacter indonesiensis</name>
    <dbReference type="NCBI Taxonomy" id="104101"/>
    <lineage>
        <taxon>Bacteria</taxon>
        <taxon>Pseudomonadati</taxon>
        <taxon>Pseudomonadota</taxon>
        <taxon>Alphaproteobacteria</taxon>
        <taxon>Acetobacterales</taxon>
        <taxon>Acetobacteraceae</taxon>
        <taxon>Acetobacter</taxon>
    </lineage>
</organism>
<dbReference type="EMBL" id="BAMW01000002">
    <property type="protein sequence ID" value="GAN61876.1"/>
    <property type="molecule type" value="Genomic_DNA"/>
</dbReference>
<gene>
    <name evidence="1" type="ORF">Abin_002_132</name>
    <name evidence="2" type="ORF">AIN02nite_16050</name>
</gene>
<evidence type="ECO:0000313" key="4">
    <source>
        <dbReference type="Proteomes" id="UP000321104"/>
    </source>
</evidence>
<evidence type="ECO:0000313" key="2">
    <source>
        <dbReference type="EMBL" id="GEN03580.1"/>
    </source>
</evidence>
<proteinExistence type="predicted"/>
<comment type="caution">
    <text evidence="2">The sequence shown here is derived from an EMBL/GenBank/DDBJ whole genome shotgun (WGS) entry which is preliminary data.</text>
</comment>
<dbReference type="AlphaFoldDB" id="A0A6N3T6J7"/>
<evidence type="ECO:0000313" key="3">
    <source>
        <dbReference type="Proteomes" id="UP000032673"/>
    </source>
</evidence>
<accession>A0A6N3T6J7</accession>
<protein>
    <submittedName>
        <fullName evidence="2">Uncharacterized protein</fullName>
    </submittedName>
</protein>
<evidence type="ECO:0000313" key="1">
    <source>
        <dbReference type="EMBL" id="GAN61876.1"/>
    </source>
</evidence>
<reference evidence="2 4" key="2">
    <citation type="submission" date="2019-07" db="EMBL/GenBank/DDBJ databases">
        <title>Whole genome shotgun sequence of Acetobacter indonesiensis NBRC 16471.</title>
        <authorList>
            <person name="Hosoyama A."/>
            <person name="Uohara A."/>
            <person name="Ohji S."/>
            <person name="Ichikawa N."/>
        </authorList>
    </citation>
    <scope>NUCLEOTIDE SEQUENCE [LARGE SCALE GENOMIC DNA]</scope>
    <source>
        <strain evidence="2 4">NBRC 16471</strain>
    </source>
</reference>